<dbReference type="Gene3D" id="2.60.40.1740">
    <property type="entry name" value="hypothetical protein (bacova_03559)"/>
    <property type="match status" value="1"/>
</dbReference>
<dbReference type="EMBL" id="CP014227">
    <property type="protein sequence ID" value="AMD86130.1"/>
    <property type="molecule type" value="Genomic_DNA"/>
</dbReference>
<reference evidence="2 4" key="1">
    <citation type="submission" date="2016-02" db="EMBL/GenBank/DDBJ databases">
        <authorList>
            <person name="Holder M.E."/>
            <person name="Ajami N.J."/>
            <person name="Petrosino J.F."/>
        </authorList>
    </citation>
    <scope>NUCLEOTIDE SEQUENCE [LARGE SCALE GENOMIC DNA]</scope>
    <source>
        <strain evidence="2 4">CCUG 32990</strain>
    </source>
</reference>
<dbReference type="RefSeq" id="WP_066431589.1">
    <property type="nucleotide sequence ID" value="NZ_CP014227.1"/>
</dbReference>
<dbReference type="PROSITE" id="PS51257">
    <property type="entry name" value="PROKAR_LIPOPROTEIN"/>
    <property type="match status" value="1"/>
</dbReference>
<name>A0AAX2GZG0_9FLAO</name>
<evidence type="ECO:0000313" key="5">
    <source>
        <dbReference type="Proteomes" id="UP000215539"/>
    </source>
</evidence>
<proteinExistence type="predicted"/>
<accession>A0AAX2GZG0</accession>
<reference evidence="3 5" key="2">
    <citation type="submission" date="2017-06" db="EMBL/GenBank/DDBJ databases">
        <authorList>
            <consortium name="Pathogen Informatics"/>
        </authorList>
    </citation>
    <scope>NUCLEOTIDE SEQUENCE [LARGE SCALE GENOMIC DNA]</scope>
    <source>
        <strain evidence="3 5">NCTC12947</strain>
    </source>
</reference>
<dbReference type="AlphaFoldDB" id="A0AAX2GZG0"/>
<dbReference type="InterPro" id="IPR017853">
    <property type="entry name" value="GH"/>
</dbReference>
<dbReference type="InterPro" id="IPR013728">
    <property type="entry name" value="BT_3987-like_N"/>
</dbReference>
<evidence type="ECO:0000313" key="2">
    <source>
        <dbReference type="EMBL" id="AMD86130.1"/>
    </source>
</evidence>
<keyword evidence="3" id="KW-0326">Glycosidase</keyword>
<dbReference type="Gene3D" id="3.20.20.80">
    <property type="entry name" value="Glycosidases"/>
    <property type="match status" value="1"/>
</dbReference>
<dbReference type="Proteomes" id="UP000065822">
    <property type="component" value="Chromosome"/>
</dbReference>
<organism evidence="3 5">
    <name type="scientific">Capnocytophaga haemolytica</name>
    <dbReference type="NCBI Taxonomy" id="45243"/>
    <lineage>
        <taxon>Bacteria</taxon>
        <taxon>Pseudomonadati</taxon>
        <taxon>Bacteroidota</taxon>
        <taxon>Flavobacteriia</taxon>
        <taxon>Flavobacteriales</taxon>
        <taxon>Flavobacteriaceae</taxon>
        <taxon>Capnocytophaga</taxon>
    </lineage>
</organism>
<protein>
    <submittedName>
        <fullName evidence="3">Endo-beta-N-acetylglucosaminidase H</fullName>
        <ecNumber evidence="3">3.2.1.96</ecNumber>
    </submittedName>
</protein>
<dbReference type="EMBL" id="LT906449">
    <property type="protein sequence ID" value="SNV13754.1"/>
    <property type="molecule type" value="Genomic_DNA"/>
</dbReference>
<dbReference type="EC" id="3.2.1.96" evidence="3"/>
<dbReference type="SUPFAM" id="SSF51445">
    <property type="entry name" value="(Trans)glycosidases"/>
    <property type="match status" value="1"/>
</dbReference>
<sequence>MKTKYIITTAVCAFLLGCDKDKFELSQPENSTKIPEQAGLYYKENPQQDIITLSKDGTYTFVAKTPNAKDAGTATLDQGSFKTMLENFNTFKGVKDYQLLPEANYSFSGASYAKDATQAEVTLTIKGYATLDYGDYLLPLKVQMAGNDLYRMIVLHKDAEYSPLTETSKKPMPPGTYACPDRKEPMKMVAYVETNDWDIRNMGQFILKESKKPVFDIVVLFAANMNYDLKAGRRVLSFNDKLQPILNDPDKYIKPLRDRGIKVIVDILPNHQGVGYFNFQNYEEALDFARQCKEYTNRLGIDGWDIDEEYADYHKLSSKPSVGNQSVFWFMRAMKEVMSDKLLTLYDYAFNISADEKDETGKGAADYLDYSWANYGTPGPSSMGVPKSRYGQYSVEANYGTNYSDYYAQENLDNCYGLFMFFNINGAEIKNGGTARNLSAVTKLFYGEECEFVGKYHEGYRK</sequence>
<dbReference type="KEGG" id="chg:AXF12_11805"/>
<gene>
    <name evidence="2" type="ORF">AXF12_11805</name>
    <name evidence="3" type="ORF">SAMEA44541418_01782</name>
</gene>
<keyword evidence="3" id="KW-0378">Hydrolase</keyword>
<evidence type="ECO:0000313" key="4">
    <source>
        <dbReference type="Proteomes" id="UP000065822"/>
    </source>
</evidence>
<dbReference type="Pfam" id="PF08522">
    <property type="entry name" value="BT_3987-like_N"/>
    <property type="match status" value="1"/>
</dbReference>
<evidence type="ECO:0000259" key="1">
    <source>
        <dbReference type="Pfam" id="PF08522"/>
    </source>
</evidence>
<evidence type="ECO:0000313" key="3">
    <source>
        <dbReference type="EMBL" id="SNV13754.1"/>
    </source>
</evidence>
<keyword evidence="4" id="KW-1185">Reference proteome</keyword>
<feature type="domain" description="BT-3987-like N-terminal" evidence="1">
    <location>
        <begin position="47"/>
        <end position="146"/>
    </location>
</feature>
<dbReference type="GO" id="GO:0033925">
    <property type="term" value="F:mannosyl-glycoprotein endo-beta-N-acetylglucosaminidase activity"/>
    <property type="evidence" value="ECO:0007669"/>
    <property type="project" value="UniProtKB-EC"/>
</dbReference>
<dbReference type="Proteomes" id="UP000215539">
    <property type="component" value="Chromosome 1"/>
</dbReference>